<keyword evidence="1" id="KW-0812">Transmembrane</keyword>
<dbReference type="Gene3D" id="1.20.1280.290">
    <property type="match status" value="1"/>
</dbReference>
<name>A0ABD5LVQ3_PROMI</name>
<gene>
    <name evidence="2" type="ORF">I3679_021955</name>
</gene>
<comment type="caution">
    <text evidence="2">The sequence shown here is derived from an EMBL/GenBank/DDBJ whole genome shotgun (WGS) entry which is preliminary data.</text>
</comment>
<accession>A0ABD5LVQ3</accession>
<keyword evidence="1" id="KW-1133">Transmembrane helix</keyword>
<reference evidence="2" key="1">
    <citation type="submission" date="2021-05" db="EMBL/GenBank/DDBJ databases">
        <title>First report of NDM-5 and VEB-6 producing Proteus mirabilis isolated from blood of a sepsis patient in Kolkata, India.</title>
        <authorList>
            <person name="Halder G."/>
            <person name="Chaudhuri B."/>
            <person name="Dutta S."/>
        </authorList>
    </citation>
    <scope>NUCLEOTIDE SEQUENCE [LARGE SCALE GENOMIC DNA]</scope>
    <source>
        <strain evidence="2">7049</strain>
    </source>
</reference>
<dbReference type="EMBL" id="JADQCH020000002">
    <property type="protein sequence ID" value="MEY2345450.1"/>
    <property type="molecule type" value="Genomic_DNA"/>
</dbReference>
<evidence type="ECO:0000256" key="1">
    <source>
        <dbReference type="SAM" id="Phobius"/>
    </source>
</evidence>
<feature type="transmembrane region" description="Helical" evidence="1">
    <location>
        <begin position="112"/>
        <end position="132"/>
    </location>
</feature>
<proteinExistence type="predicted"/>
<keyword evidence="1" id="KW-0472">Membrane</keyword>
<sequence length="133" mass="15142">MQNETDPENLTLLDESTSTSLVPYRGIRLANNPINKLMRKIKQKLATLNEINIVTLVSWIATVTACGMYVSYIPQIMDNLNGIKTSPFQPFVAAINCLLWTYYGVKSKEYPLRLLMLPVFYLVLLLALLQLFN</sequence>
<protein>
    <submittedName>
        <fullName evidence="2">Uncharacterized protein</fullName>
    </submittedName>
</protein>
<evidence type="ECO:0000313" key="2">
    <source>
        <dbReference type="EMBL" id="MEY2345450.1"/>
    </source>
</evidence>
<feature type="transmembrane region" description="Helical" evidence="1">
    <location>
        <begin position="51"/>
        <end position="73"/>
    </location>
</feature>
<feature type="transmembrane region" description="Helical" evidence="1">
    <location>
        <begin position="88"/>
        <end position="105"/>
    </location>
</feature>
<organism evidence="2">
    <name type="scientific">Proteus mirabilis</name>
    <dbReference type="NCBI Taxonomy" id="584"/>
    <lineage>
        <taxon>Bacteria</taxon>
        <taxon>Pseudomonadati</taxon>
        <taxon>Pseudomonadota</taxon>
        <taxon>Gammaproteobacteria</taxon>
        <taxon>Enterobacterales</taxon>
        <taxon>Morganellaceae</taxon>
        <taxon>Proteus</taxon>
    </lineage>
</organism>
<dbReference type="AlphaFoldDB" id="A0ABD5LVQ3"/>